<dbReference type="InterPro" id="IPR048389">
    <property type="entry name" value="YciQ-like_C"/>
</dbReference>
<dbReference type="AlphaFoldDB" id="A0A9D1D2K7"/>
<dbReference type="Proteomes" id="UP000824261">
    <property type="component" value="Unassembled WGS sequence"/>
</dbReference>
<feature type="transmembrane region" description="Helical" evidence="2">
    <location>
        <begin position="215"/>
        <end position="235"/>
    </location>
</feature>
<accession>A0A9D1D2K7</accession>
<keyword evidence="2" id="KW-0812">Transmembrane</keyword>
<feature type="region of interest" description="Disordered" evidence="1">
    <location>
        <begin position="284"/>
        <end position="306"/>
    </location>
</feature>
<name>A0A9D1D2K7_9ACTN</name>
<feature type="transmembrane region" description="Helical" evidence="2">
    <location>
        <begin position="20"/>
        <end position="38"/>
    </location>
</feature>
<protein>
    <submittedName>
        <fullName evidence="4">DUF2207 domain-containing protein</fullName>
    </submittedName>
</protein>
<comment type="caution">
    <text evidence="4">The sequence shown here is derived from an EMBL/GenBank/DDBJ whole genome shotgun (WGS) entry which is preliminary data.</text>
</comment>
<sequence>GWTDVASEQQGNWLSAKAGLAGFSILLLLAVFVLWACIGKEHRPRGKGGFEPEELGSWTDMHPAIAGRLWRFDRESASDVTAAVLRLVDKGYVSLRRDVTLQGDGAKPAHYALVCAEPLCADRSPDAAEKFVPALSAEETNAPKNAFSALDRATLDLLFARCGDGARTLPFSAIVRAAEEHPHEFLSWLNDWQKVLSEDVQAQELFEKKGWRLQIPIMVLGAVWALAGFACWYFLRDAFYAAIMVPTGALLMLCGAHMPRRSQAGAELNAQCETLRAWLKERAGGASDTPVDDTMPRGASEGDRSENDELRGNLAIYAYVLGVASPEGADALTSALDEGWKVARDALRAHVRSR</sequence>
<organism evidence="4 5">
    <name type="scientific">Candidatus Aveggerthella stercoripullorum</name>
    <dbReference type="NCBI Taxonomy" id="2840688"/>
    <lineage>
        <taxon>Bacteria</taxon>
        <taxon>Bacillati</taxon>
        <taxon>Actinomycetota</taxon>
        <taxon>Coriobacteriia</taxon>
        <taxon>Eggerthellales</taxon>
        <taxon>Eggerthellaceae</taxon>
        <taxon>Eggerthellaceae incertae sedis</taxon>
        <taxon>Candidatus Aveggerthella</taxon>
    </lineage>
</organism>
<dbReference type="EMBL" id="DVGB01000036">
    <property type="protein sequence ID" value="HIR01204.1"/>
    <property type="molecule type" value="Genomic_DNA"/>
</dbReference>
<feature type="transmembrane region" description="Helical" evidence="2">
    <location>
        <begin position="241"/>
        <end position="258"/>
    </location>
</feature>
<evidence type="ECO:0000313" key="4">
    <source>
        <dbReference type="EMBL" id="HIR01204.1"/>
    </source>
</evidence>
<evidence type="ECO:0000259" key="3">
    <source>
        <dbReference type="Pfam" id="PF20990"/>
    </source>
</evidence>
<keyword evidence="2" id="KW-0472">Membrane</keyword>
<proteinExistence type="predicted"/>
<reference evidence="4" key="1">
    <citation type="submission" date="2020-10" db="EMBL/GenBank/DDBJ databases">
        <authorList>
            <person name="Gilroy R."/>
        </authorList>
    </citation>
    <scope>NUCLEOTIDE SEQUENCE</scope>
    <source>
        <strain evidence="4">ChiGjej1B1-2707</strain>
    </source>
</reference>
<reference evidence="4" key="2">
    <citation type="journal article" date="2021" name="PeerJ">
        <title>Extensive microbial diversity within the chicken gut microbiome revealed by metagenomics and culture.</title>
        <authorList>
            <person name="Gilroy R."/>
            <person name="Ravi A."/>
            <person name="Getino M."/>
            <person name="Pursley I."/>
            <person name="Horton D.L."/>
            <person name="Alikhan N.F."/>
            <person name="Baker D."/>
            <person name="Gharbi K."/>
            <person name="Hall N."/>
            <person name="Watson M."/>
            <person name="Adriaenssens E.M."/>
            <person name="Foster-Nyarko E."/>
            <person name="Jarju S."/>
            <person name="Secka A."/>
            <person name="Antonio M."/>
            <person name="Oren A."/>
            <person name="Chaudhuri R.R."/>
            <person name="La Ragione R."/>
            <person name="Hildebrand F."/>
            <person name="Pallen M.J."/>
        </authorList>
    </citation>
    <scope>NUCLEOTIDE SEQUENCE</scope>
    <source>
        <strain evidence="4">ChiGjej1B1-2707</strain>
    </source>
</reference>
<evidence type="ECO:0000313" key="5">
    <source>
        <dbReference type="Proteomes" id="UP000824261"/>
    </source>
</evidence>
<evidence type="ECO:0000256" key="2">
    <source>
        <dbReference type="SAM" id="Phobius"/>
    </source>
</evidence>
<keyword evidence="2" id="KW-1133">Transmembrane helix</keyword>
<evidence type="ECO:0000256" key="1">
    <source>
        <dbReference type="SAM" id="MobiDB-lite"/>
    </source>
</evidence>
<feature type="domain" description="Predicted membrane protein YciQ-like C-terminal" evidence="3">
    <location>
        <begin position="59"/>
        <end position="324"/>
    </location>
</feature>
<feature type="non-terminal residue" evidence="4">
    <location>
        <position position="1"/>
    </location>
</feature>
<dbReference type="Pfam" id="PF20990">
    <property type="entry name" value="DUF2207_C"/>
    <property type="match status" value="1"/>
</dbReference>
<gene>
    <name evidence="4" type="ORF">IAA69_02950</name>
</gene>